<dbReference type="SUPFAM" id="SSF141571">
    <property type="entry name" value="Pentapeptide repeat-like"/>
    <property type="match status" value="1"/>
</dbReference>
<evidence type="ECO:0000313" key="1">
    <source>
        <dbReference type="EMBL" id="ART81493.1"/>
    </source>
</evidence>
<dbReference type="Proteomes" id="UP000243937">
    <property type="component" value="Chromosome"/>
</dbReference>
<organism evidence="1 2">
    <name type="scientific">Oceanisphaera profunda</name>
    <dbReference type="NCBI Taxonomy" id="1416627"/>
    <lineage>
        <taxon>Bacteria</taxon>
        <taxon>Pseudomonadati</taxon>
        <taxon>Pseudomonadota</taxon>
        <taxon>Gammaproteobacteria</taxon>
        <taxon>Aeromonadales</taxon>
        <taxon>Aeromonadaceae</taxon>
        <taxon>Oceanisphaera</taxon>
    </lineage>
</organism>
<proteinExistence type="predicted"/>
<dbReference type="InterPro" id="IPR001646">
    <property type="entry name" value="5peptide_repeat"/>
</dbReference>
<accession>A0A1Y0D1W0</accession>
<dbReference type="KEGG" id="opf:CBP31_01635"/>
<reference evidence="1 2" key="1">
    <citation type="journal article" date="2014" name="Int. J. Syst. Evol. Microbiol.">
        <title>Oceanisphaera profunda sp. nov., a marine bacterium isolated from deep-sea sediment, and emended description of the genus Oceanisphaera.</title>
        <authorList>
            <person name="Xu Z."/>
            <person name="Zhang X.Y."/>
            <person name="Su H.N."/>
            <person name="Yu Z.C."/>
            <person name="Liu C."/>
            <person name="Li H."/>
            <person name="Chen X.L."/>
            <person name="Song X.Y."/>
            <person name="Xie B.B."/>
            <person name="Qin Q.L."/>
            <person name="Zhou B.C."/>
            <person name="Shi M."/>
            <person name="Huang Y."/>
            <person name="Zhang Y.Z."/>
        </authorList>
    </citation>
    <scope>NUCLEOTIDE SEQUENCE [LARGE SCALE GENOMIC DNA]</scope>
    <source>
        <strain evidence="1 2">SM1222</strain>
    </source>
</reference>
<dbReference type="Gene3D" id="2.160.20.80">
    <property type="entry name" value="E3 ubiquitin-protein ligase SopA"/>
    <property type="match status" value="1"/>
</dbReference>
<protein>
    <recommendedName>
        <fullName evidence="3">Fluoroquinolone resistance protein</fullName>
    </recommendedName>
</protein>
<dbReference type="EMBL" id="CP021377">
    <property type="protein sequence ID" value="ART81493.1"/>
    <property type="molecule type" value="Genomic_DNA"/>
</dbReference>
<dbReference type="InterPro" id="IPR052949">
    <property type="entry name" value="PA_immunity-related"/>
</dbReference>
<name>A0A1Y0D1W0_9GAMM</name>
<dbReference type="Pfam" id="PF00805">
    <property type="entry name" value="Pentapeptide"/>
    <property type="match status" value="1"/>
</dbReference>
<evidence type="ECO:0000313" key="2">
    <source>
        <dbReference type="Proteomes" id="UP000243937"/>
    </source>
</evidence>
<dbReference type="OrthoDB" id="5290767at2"/>
<keyword evidence="2" id="KW-1185">Reference proteome</keyword>
<dbReference type="PANTHER" id="PTHR42999:SF1">
    <property type="entry name" value="PENTAPEPTIDE REPEAT-CONTAINING PROTEIN"/>
    <property type="match status" value="1"/>
</dbReference>
<evidence type="ECO:0008006" key="3">
    <source>
        <dbReference type="Google" id="ProtNLM"/>
    </source>
</evidence>
<sequence>MQKIQDGECYVEQTFSRLSCIEGDFSGVEFEDCTFEHCDFSGSTFARGKFIDCTFKHCNLSLMKVPSTRWFGVEFIECKLVGVDWTKADWPAFHLDSELRFKHCILNDASFFGLTLQGLRLDECKCHEVDFREGDFSHSFMTHCDFTNSVFMRTNLQSVDFTESENFNIHVLENKIDNATFSRFAALNLLYSLNIELVD</sequence>
<dbReference type="Pfam" id="PF13599">
    <property type="entry name" value="Pentapeptide_4"/>
    <property type="match status" value="1"/>
</dbReference>
<dbReference type="RefSeq" id="WP_087034577.1">
    <property type="nucleotide sequence ID" value="NZ_CP021377.1"/>
</dbReference>
<gene>
    <name evidence="1" type="ORF">CBP31_01635</name>
</gene>
<dbReference type="PANTHER" id="PTHR42999">
    <property type="entry name" value="ANTIBIOTIC RESISTANCE PROTEIN MCBG"/>
    <property type="match status" value="1"/>
</dbReference>
<dbReference type="AlphaFoldDB" id="A0A1Y0D1W0"/>